<accession>A0A7H4LSD4</accession>
<dbReference type="AlphaFoldDB" id="A0A7H4LSD4"/>
<evidence type="ECO:0000313" key="4">
    <source>
        <dbReference type="EMBL" id="STR39060.1"/>
    </source>
</evidence>
<evidence type="ECO:0000256" key="2">
    <source>
        <dbReference type="ARBA" id="ARBA00022777"/>
    </source>
</evidence>
<dbReference type="Gene3D" id="3.40.1190.20">
    <property type="match status" value="1"/>
</dbReference>
<organism evidence="4 5">
    <name type="scientific">Klebsiella michiganensis</name>
    <dbReference type="NCBI Taxonomy" id="1134687"/>
    <lineage>
        <taxon>Bacteria</taxon>
        <taxon>Pseudomonadati</taxon>
        <taxon>Pseudomonadota</taxon>
        <taxon>Gammaproteobacteria</taxon>
        <taxon>Enterobacterales</taxon>
        <taxon>Enterobacteriaceae</taxon>
        <taxon>Klebsiella/Raoultella group</taxon>
        <taxon>Klebsiella</taxon>
    </lineage>
</organism>
<feature type="domain" description="Carbohydrate kinase PfkB" evidence="3">
    <location>
        <begin position="2"/>
        <end position="70"/>
    </location>
</feature>
<proteinExistence type="predicted"/>
<keyword evidence="2 4" id="KW-0418">Kinase</keyword>
<evidence type="ECO:0000259" key="3">
    <source>
        <dbReference type="Pfam" id="PF00294"/>
    </source>
</evidence>
<protein>
    <submittedName>
        <fullName evidence="4">Fructokinase</fullName>
    </submittedName>
</protein>
<comment type="caution">
    <text evidence="4">The sequence shown here is derived from an EMBL/GenBank/DDBJ whole genome shotgun (WGS) entry which is preliminary data.</text>
</comment>
<dbReference type="InterPro" id="IPR029056">
    <property type="entry name" value="Ribokinase-like"/>
</dbReference>
<dbReference type="Pfam" id="PF00294">
    <property type="entry name" value="PfkB"/>
    <property type="match status" value="1"/>
</dbReference>
<name>A0A7H4LSD4_9ENTR</name>
<dbReference type="SUPFAM" id="SSF53613">
    <property type="entry name" value="Ribokinase-like"/>
    <property type="match status" value="1"/>
</dbReference>
<dbReference type="EMBL" id="UGJR01000002">
    <property type="protein sequence ID" value="STR39060.1"/>
    <property type="molecule type" value="Genomic_DNA"/>
</dbReference>
<reference evidence="4 5" key="1">
    <citation type="submission" date="2018-06" db="EMBL/GenBank/DDBJ databases">
        <authorList>
            <consortium name="Pathogen Informatics"/>
            <person name="Doyle S."/>
        </authorList>
    </citation>
    <scope>NUCLEOTIDE SEQUENCE [LARGE SCALE GENOMIC DNA]</scope>
    <source>
        <strain evidence="4 5">NCTC11694</strain>
    </source>
</reference>
<dbReference type="PROSITE" id="PS00584">
    <property type="entry name" value="PFKB_KINASES_2"/>
    <property type="match status" value="1"/>
</dbReference>
<sequence>MPAIRVAVADTVGAGDTVNAGILASLSQAGLLEKEKLVTLSREQVRQAVDLGMRAAAVTVSRPGANPPWDHEL</sequence>
<dbReference type="InterPro" id="IPR002173">
    <property type="entry name" value="Carboh/pur_kinase_PfkB_CS"/>
</dbReference>
<gene>
    <name evidence="4" type="ORF">NCTC11694_00197</name>
</gene>
<keyword evidence="1" id="KW-0808">Transferase</keyword>
<evidence type="ECO:0000313" key="5">
    <source>
        <dbReference type="Proteomes" id="UP000255050"/>
    </source>
</evidence>
<dbReference type="InterPro" id="IPR011611">
    <property type="entry name" value="PfkB_dom"/>
</dbReference>
<dbReference type="GO" id="GO:0016301">
    <property type="term" value="F:kinase activity"/>
    <property type="evidence" value="ECO:0007669"/>
    <property type="project" value="UniProtKB-KW"/>
</dbReference>
<evidence type="ECO:0000256" key="1">
    <source>
        <dbReference type="ARBA" id="ARBA00022679"/>
    </source>
</evidence>
<dbReference type="Proteomes" id="UP000255050">
    <property type="component" value="Unassembled WGS sequence"/>
</dbReference>